<keyword evidence="1" id="KW-1133">Transmembrane helix</keyword>
<feature type="transmembrane region" description="Helical" evidence="1">
    <location>
        <begin position="78"/>
        <end position="98"/>
    </location>
</feature>
<keyword evidence="1" id="KW-0812">Transmembrane</keyword>
<dbReference type="AlphaFoldDB" id="A0A1H4QAJ4"/>
<accession>A0A1H4QAJ4</accession>
<evidence type="ECO:0000313" key="3">
    <source>
        <dbReference type="Proteomes" id="UP000182409"/>
    </source>
</evidence>
<evidence type="ECO:0000256" key="1">
    <source>
        <dbReference type="SAM" id="Phobius"/>
    </source>
</evidence>
<dbReference type="EMBL" id="FNSD01000001">
    <property type="protein sequence ID" value="SEC16532.1"/>
    <property type="molecule type" value="Genomic_DNA"/>
</dbReference>
<dbReference type="Proteomes" id="UP000182409">
    <property type="component" value="Unassembled WGS sequence"/>
</dbReference>
<reference evidence="2 3" key="1">
    <citation type="submission" date="2016-10" db="EMBL/GenBank/DDBJ databases">
        <authorList>
            <person name="de Groot N.N."/>
        </authorList>
    </citation>
    <scope>NUCLEOTIDE SEQUENCE [LARGE SCALE GENOMIC DNA]</scope>
    <source>
        <strain evidence="2 3">AB35.6</strain>
    </source>
</reference>
<keyword evidence="1" id="KW-0472">Membrane</keyword>
<feature type="transmembrane region" description="Helical" evidence="1">
    <location>
        <begin position="118"/>
        <end position="142"/>
    </location>
</feature>
<dbReference type="OrthoDB" id="120373at2"/>
<protein>
    <submittedName>
        <fullName evidence="2">Uncharacterized protein</fullName>
    </submittedName>
</protein>
<organism evidence="2 3">
    <name type="scientific">Terriglobus roseus</name>
    <dbReference type="NCBI Taxonomy" id="392734"/>
    <lineage>
        <taxon>Bacteria</taxon>
        <taxon>Pseudomonadati</taxon>
        <taxon>Acidobacteriota</taxon>
        <taxon>Terriglobia</taxon>
        <taxon>Terriglobales</taxon>
        <taxon>Acidobacteriaceae</taxon>
        <taxon>Terriglobus</taxon>
    </lineage>
</organism>
<proteinExistence type="predicted"/>
<gene>
    <name evidence="2" type="ORF">SAMN05443244_2812</name>
</gene>
<dbReference type="RefSeq" id="WP_074656028.1">
    <property type="nucleotide sequence ID" value="NZ_FNSD01000001.1"/>
</dbReference>
<name>A0A1H4QAJ4_9BACT</name>
<sequence length="167" mass="18565">MMNQEPTGYVHDLRAHGFAGSLLGSETGCCDQVVGDILSGWRYDVSSVSTEVRGVYETHLAECWHCRARQRLHRTIDVVLLSLFTLSAFAFLLATMIVHRGPWAQLTFAELHMRHLSMALTLQTISISGLIVSVLMWILVAIATPAPGLISHTVQQRRLSHGRESDL</sequence>
<evidence type="ECO:0000313" key="2">
    <source>
        <dbReference type="EMBL" id="SEC16532.1"/>
    </source>
</evidence>